<evidence type="ECO:0000256" key="2">
    <source>
        <dbReference type="ARBA" id="ARBA00022692"/>
    </source>
</evidence>
<gene>
    <name evidence="7" type="ORF">P167DRAFT_483622</name>
</gene>
<feature type="transmembrane region" description="Helical" evidence="5">
    <location>
        <begin position="208"/>
        <end position="229"/>
    </location>
</feature>
<keyword evidence="8" id="KW-1185">Reference proteome</keyword>
<evidence type="ECO:0000256" key="5">
    <source>
        <dbReference type="SAM" id="Phobius"/>
    </source>
</evidence>
<dbReference type="OrthoDB" id="10032492at2759"/>
<dbReference type="Proteomes" id="UP000277580">
    <property type="component" value="Unassembled WGS sequence"/>
</dbReference>
<feature type="transmembrane region" description="Helical" evidence="5">
    <location>
        <begin position="181"/>
        <end position="202"/>
    </location>
</feature>
<dbReference type="PANTHER" id="PTHR21324">
    <property type="entry name" value="FASTING-INDUCIBLE INTEGRAL MEMBRANE PROTEIN TM6P1-RELATED"/>
    <property type="match status" value="1"/>
</dbReference>
<feature type="transmembrane region" description="Helical" evidence="5">
    <location>
        <begin position="25"/>
        <end position="48"/>
    </location>
</feature>
<feature type="transmembrane region" description="Helical" evidence="5">
    <location>
        <begin position="110"/>
        <end position="132"/>
    </location>
</feature>
<dbReference type="InterPro" id="IPR019402">
    <property type="entry name" value="CWH43_N"/>
</dbReference>
<dbReference type="GO" id="GO:0005886">
    <property type="term" value="C:plasma membrane"/>
    <property type="evidence" value="ECO:0007669"/>
    <property type="project" value="TreeGrafter"/>
</dbReference>
<keyword evidence="4 5" id="KW-0472">Membrane</keyword>
<feature type="domain" description="CWH43-like N-terminal" evidence="6">
    <location>
        <begin position="24"/>
        <end position="233"/>
    </location>
</feature>
<feature type="transmembrane region" description="Helical" evidence="5">
    <location>
        <begin position="78"/>
        <end position="98"/>
    </location>
</feature>
<organism evidence="7 8">
    <name type="scientific">Morchella conica CCBAS932</name>
    <dbReference type="NCBI Taxonomy" id="1392247"/>
    <lineage>
        <taxon>Eukaryota</taxon>
        <taxon>Fungi</taxon>
        <taxon>Dikarya</taxon>
        <taxon>Ascomycota</taxon>
        <taxon>Pezizomycotina</taxon>
        <taxon>Pezizomycetes</taxon>
        <taxon>Pezizales</taxon>
        <taxon>Morchellaceae</taxon>
        <taxon>Morchella</taxon>
    </lineage>
</organism>
<dbReference type="Pfam" id="PF10277">
    <property type="entry name" value="Frag1"/>
    <property type="match status" value="1"/>
</dbReference>
<dbReference type="InParanoid" id="A0A3N4L0Q3"/>
<keyword evidence="3 5" id="KW-1133">Transmembrane helix</keyword>
<comment type="subcellular location">
    <subcellularLocation>
        <location evidence="1">Endomembrane system</location>
        <topology evidence="1">Multi-pass membrane protein</topology>
    </subcellularLocation>
</comment>
<dbReference type="PANTHER" id="PTHR21324:SF2">
    <property type="entry name" value="EG:22E5.9 PROTEIN"/>
    <property type="match status" value="1"/>
</dbReference>
<dbReference type="EMBL" id="ML119115">
    <property type="protein sequence ID" value="RPB15072.1"/>
    <property type="molecule type" value="Genomic_DNA"/>
</dbReference>
<evidence type="ECO:0000313" key="7">
    <source>
        <dbReference type="EMBL" id="RPB15072.1"/>
    </source>
</evidence>
<keyword evidence="2 5" id="KW-0812">Transmembrane</keyword>
<evidence type="ECO:0000313" key="8">
    <source>
        <dbReference type="Proteomes" id="UP000277580"/>
    </source>
</evidence>
<dbReference type="STRING" id="1392247.A0A3N4L0Q3"/>
<evidence type="ECO:0000256" key="1">
    <source>
        <dbReference type="ARBA" id="ARBA00004127"/>
    </source>
</evidence>
<evidence type="ECO:0000256" key="3">
    <source>
        <dbReference type="ARBA" id="ARBA00022989"/>
    </source>
</evidence>
<dbReference type="AlphaFoldDB" id="A0A3N4L0Q3"/>
<evidence type="ECO:0000256" key="4">
    <source>
        <dbReference type="ARBA" id="ARBA00023136"/>
    </source>
</evidence>
<proteinExistence type="predicted"/>
<feature type="transmembrane region" description="Helical" evidence="5">
    <location>
        <begin position="138"/>
        <end position="160"/>
    </location>
</feature>
<protein>
    <recommendedName>
        <fullName evidence="6">CWH43-like N-terminal domain-containing protein</fullName>
    </recommendedName>
</protein>
<dbReference type="InterPro" id="IPR050911">
    <property type="entry name" value="DRAM/TMEM150_Autophagy_Mod"/>
</dbReference>
<name>A0A3N4L0Q3_9PEZI</name>
<reference evidence="7 8" key="1">
    <citation type="journal article" date="2018" name="Nat. Ecol. Evol.">
        <title>Pezizomycetes genomes reveal the molecular basis of ectomycorrhizal truffle lifestyle.</title>
        <authorList>
            <person name="Murat C."/>
            <person name="Payen T."/>
            <person name="Noel B."/>
            <person name="Kuo A."/>
            <person name="Morin E."/>
            <person name="Chen J."/>
            <person name="Kohler A."/>
            <person name="Krizsan K."/>
            <person name="Balestrini R."/>
            <person name="Da Silva C."/>
            <person name="Montanini B."/>
            <person name="Hainaut M."/>
            <person name="Levati E."/>
            <person name="Barry K.W."/>
            <person name="Belfiori B."/>
            <person name="Cichocki N."/>
            <person name="Clum A."/>
            <person name="Dockter R.B."/>
            <person name="Fauchery L."/>
            <person name="Guy J."/>
            <person name="Iotti M."/>
            <person name="Le Tacon F."/>
            <person name="Lindquist E.A."/>
            <person name="Lipzen A."/>
            <person name="Malagnac F."/>
            <person name="Mello A."/>
            <person name="Molinier V."/>
            <person name="Miyauchi S."/>
            <person name="Poulain J."/>
            <person name="Riccioni C."/>
            <person name="Rubini A."/>
            <person name="Sitrit Y."/>
            <person name="Splivallo R."/>
            <person name="Traeger S."/>
            <person name="Wang M."/>
            <person name="Zifcakova L."/>
            <person name="Wipf D."/>
            <person name="Zambonelli A."/>
            <person name="Paolocci F."/>
            <person name="Nowrousian M."/>
            <person name="Ottonello S."/>
            <person name="Baldrian P."/>
            <person name="Spatafora J.W."/>
            <person name="Henrissat B."/>
            <person name="Nagy L.G."/>
            <person name="Aury J.M."/>
            <person name="Wincker P."/>
            <person name="Grigoriev I.V."/>
            <person name="Bonfante P."/>
            <person name="Martin F.M."/>
        </authorList>
    </citation>
    <scope>NUCLEOTIDE SEQUENCE [LARGE SCALE GENOMIC DNA]</scope>
    <source>
        <strain evidence="7 8">CCBAS932</strain>
    </source>
</reference>
<sequence>MPRSTNPDSSYNEEKPRKRYRGSPFSIFPLIGAAVWFSMLWSMMIIWVSQRQPRYSHMNANQHMVYISDIGSNVMKPFFIVGCSVTAAMFSVSLFSVRRNYASVGKLEKLFDVMSILSGIAGSVGLILLSIFDLARHRTLHIIFLTLFMMGIVLSASSTVNEYCHVGRHYEDFEILRVISFVKIVLIAIEVTLTILLAGFTLGKWYTAATFTEWACAYTYTFYMLSYFFDLRPMAITKDHAELLRALNAKRNRTPLFGSPQMAETPTSER</sequence>
<accession>A0A3N4L0Q3</accession>
<dbReference type="FunCoup" id="A0A3N4L0Q3">
    <property type="interactions" value="49"/>
</dbReference>
<evidence type="ECO:0000259" key="6">
    <source>
        <dbReference type="Pfam" id="PF10277"/>
    </source>
</evidence>
<dbReference type="GO" id="GO:0012505">
    <property type="term" value="C:endomembrane system"/>
    <property type="evidence" value="ECO:0007669"/>
    <property type="project" value="UniProtKB-SubCell"/>
</dbReference>